<feature type="non-terminal residue" evidence="10">
    <location>
        <position position="935"/>
    </location>
</feature>
<dbReference type="PANTHER" id="PTHR37984">
    <property type="entry name" value="PROTEIN CBG26694"/>
    <property type="match status" value="1"/>
</dbReference>
<dbReference type="Pfam" id="PF17921">
    <property type="entry name" value="Integrase_H2C2"/>
    <property type="match status" value="1"/>
</dbReference>
<dbReference type="InterPro" id="IPR050951">
    <property type="entry name" value="Retrovirus_Pol_polyprotein"/>
</dbReference>
<dbReference type="PANTHER" id="PTHR37984:SF5">
    <property type="entry name" value="PROTEIN NYNRIN-LIKE"/>
    <property type="match status" value="1"/>
</dbReference>
<evidence type="ECO:0000256" key="6">
    <source>
        <dbReference type="ARBA" id="ARBA00022801"/>
    </source>
</evidence>
<feature type="non-terminal residue" evidence="10">
    <location>
        <position position="1"/>
    </location>
</feature>
<dbReference type="GO" id="GO:0015074">
    <property type="term" value="P:DNA integration"/>
    <property type="evidence" value="ECO:0007669"/>
    <property type="project" value="InterPro"/>
</dbReference>
<dbReference type="InterPro" id="IPR001584">
    <property type="entry name" value="Integrase_cat-core"/>
</dbReference>
<name>V5GNV6_ANOGL</name>
<evidence type="ECO:0000256" key="4">
    <source>
        <dbReference type="ARBA" id="ARBA00022722"/>
    </source>
</evidence>
<reference evidence="10" key="1">
    <citation type="submission" date="2013-07" db="EMBL/GenBank/DDBJ databases">
        <title>Midgut Transcriptome Profiling of Anoplphora glabripennis, a Lignocellulose Degrading, Wood-Boring Cerambycid.</title>
        <authorList>
            <person name="Scully E.D."/>
            <person name="Hoover K."/>
            <person name="Carlson J.E."/>
            <person name="Tien M."/>
            <person name="Geib S.M."/>
        </authorList>
    </citation>
    <scope>NUCLEOTIDE SEQUENCE</scope>
</reference>
<keyword evidence="6" id="KW-0378">Hydrolase</keyword>
<dbReference type="SUPFAM" id="SSF56672">
    <property type="entry name" value="DNA/RNA polymerases"/>
    <property type="match status" value="1"/>
</dbReference>
<dbReference type="InterPro" id="IPR000477">
    <property type="entry name" value="RT_dom"/>
</dbReference>
<dbReference type="FunFam" id="3.10.20.370:FF:000001">
    <property type="entry name" value="Retrovirus-related Pol polyprotein from transposon 17.6-like protein"/>
    <property type="match status" value="1"/>
</dbReference>
<evidence type="ECO:0000313" key="10">
    <source>
        <dbReference type="EMBL" id="JAB63287.1"/>
    </source>
</evidence>
<dbReference type="EC" id="2.7.7.49" evidence="1"/>
<dbReference type="PROSITE" id="PS50878">
    <property type="entry name" value="RT_POL"/>
    <property type="match status" value="1"/>
</dbReference>
<feature type="domain" description="Reverse transcriptase" evidence="8">
    <location>
        <begin position="112"/>
        <end position="292"/>
    </location>
</feature>
<dbReference type="Pfam" id="PF17917">
    <property type="entry name" value="RT_RNaseH"/>
    <property type="match status" value="1"/>
</dbReference>
<dbReference type="GO" id="GO:0004519">
    <property type="term" value="F:endonuclease activity"/>
    <property type="evidence" value="ECO:0007669"/>
    <property type="project" value="UniProtKB-KW"/>
</dbReference>
<dbReference type="CDD" id="cd09274">
    <property type="entry name" value="RNase_HI_RT_Ty3"/>
    <property type="match status" value="1"/>
</dbReference>
<dbReference type="Gene3D" id="3.30.420.10">
    <property type="entry name" value="Ribonuclease H-like superfamily/Ribonuclease H"/>
    <property type="match status" value="1"/>
</dbReference>
<dbReference type="Gene3D" id="3.10.20.370">
    <property type="match status" value="1"/>
</dbReference>
<dbReference type="FunFam" id="3.30.70.270:FF:000020">
    <property type="entry name" value="Transposon Tf2-6 polyprotein-like Protein"/>
    <property type="match status" value="1"/>
</dbReference>
<proteinExistence type="predicted"/>
<dbReference type="InterPro" id="IPR012337">
    <property type="entry name" value="RNaseH-like_sf"/>
</dbReference>
<dbReference type="InterPro" id="IPR036397">
    <property type="entry name" value="RNaseH_sf"/>
</dbReference>
<dbReference type="FunFam" id="1.10.340.70:FF:000001">
    <property type="entry name" value="Retrovirus-related Pol polyprotein from transposon gypsy-like Protein"/>
    <property type="match status" value="1"/>
</dbReference>
<keyword evidence="4" id="KW-0540">Nuclease</keyword>
<dbReference type="InterPro" id="IPR041588">
    <property type="entry name" value="Integrase_H2C2"/>
</dbReference>
<dbReference type="GO" id="GO:0003676">
    <property type="term" value="F:nucleic acid binding"/>
    <property type="evidence" value="ECO:0007669"/>
    <property type="project" value="InterPro"/>
</dbReference>
<dbReference type="Pfam" id="PF13358">
    <property type="entry name" value="DDE_3"/>
    <property type="match status" value="1"/>
</dbReference>
<dbReference type="AlphaFoldDB" id="V5GNV6"/>
<keyword evidence="2" id="KW-0808">Transferase</keyword>
<dbReference type="Gene3D" id="1.10.340.70">
    <property type="match status" value="1"/>
</dbReference>
<evidence type="ECO:0000259" key="9">
    <source>
        <dbReference type="PROSITE" id="PS50994"/>
    </source>
</evidence>
<dbReference type="InterPro" id="IPR043128">
    <property type="entry name" value="Rev_trsase/Diguanyl_cyclase"/>
</dbReference>
<dbReference type="InterPro" id="IPR043502">
    <property type="entry name" value="DNA/RNA_pol_sf"/>
</dbReference>
<dbReference type="Gene3D" id="3.10.10.10">
    <property type="entry name" value="HIV Type 1 Reverse Transcriptase, subunit A, domain 1"/>
    <property type="match status" value="1"/>
</dbReference>
<dbReference type="GO" id="GO:0003964">
    <property type="term" value="F:RNA-directed DNA polymerase activity"/>
    <property type="evidence" value="ECO:0007669"/>
    <property type="project" value="UniProtKB-KW"/>
</dbReference>
<keyword evidence="7" id="KW-0695">RNA-directed DNA polymerase</keyword>
<dbReference type="PROSITE" id="PS50994">
    <property type="entry name" value="INTEGRASE"/>
    <property type="match status" value="1"/>
</dbReference>
<dbReference type="Pfam" id="PF00078">
    <property type="entry name" value="RVT_1"/>
    <property type="match status" value="1"/>
</dbReference>
<evidence type="ECO:0000256" key="3">
    <source>
        <dbReference type="ARBA" id="ARBA00022695"/>
    </source>
</evidence>
<sequence length="935" mass="107373">FCKKFSLVINFKNNSWNIYNELNQSEVKVIVEEPNQNVTDIGRMKDLTPEQQVVVEDIIKTFGNISSDNRLGLTNKIIAHIDTGDAKPFKKRQYPMSPYILEHLYKELDKMLALGVVEPSFSPWNSPVLLVKKSNGEFRFCFDGRALNEVTKKDSYPLPLVDDILKMLASTKYLSSIDLRSAFWQVALSEDSKEKTAFSVPGRGLFHFKRLPFGLSNAAQITQRLMDSILGPKFSDKVFVYLDDIIITSSTFEEHINLLREVYNRLVDANLTINLEKCKFCRESLNYLGFTIDSLGLRTSPSKVKAIVDYPQPRTTTEIKRYLGMASWYKRFLPHFSTITGPLNELLRGPKKKNRPIEWNERAEEAFNEIKQRLISAPILAAPNFSVEFCLQCDASTSGLGAVLTQVQNGEERVIAYGSRSLSKAERNYPAVELELLSLLHFCEVFRGYIEGTHFTVITDNASLKYLKNMVKPTGRLCRWAAKLSMYDFDVIHRKGKLHVTPDALSRAPLPPDVNVLGVASENLEEWYVNLKNKIIKFPEKYPNFVVKDDLIYKHLSNKLILKTNISEWKLVVPLAQRKSIIENNHCTPTSAHLGYYKTLHKIVENYYWPGLAKEVLYYVRRCKICQQQKALNTKRFGLMGTQRKVSFPFQLLSVDVMGPFPLSNKRNRFLIVAQDYFTKYAILKPVRNATAQNIVSFLENICLTFGTPGTILLDNASAHRGKQFKDFIKKFKIPNVFYNCRYFPQINPVERLNRTIGTAIRSFIKDSHKQWDVEVKNIEFAINTAKHEVTGFTPAFLNFGRKLPIDGDYYGNRAVDTDIDKQGRISYSDEVGKLPELYTKVQERLNQAYERSTKYYNLRRQERVFAVGEKVWKRNHVLSNAGENFSAKLANRYTLCTVKRVISPVSYQLESETGEFLGTWHVSQLKPYFGSNSD</sequence>
<accession>V5GNV6</accession>
<dbReference type="EMBL" id="GALX01005179">
    <property type="protein sequence ID" value="JAB63287.1"/>
    <property type="molecule type" value="Transcribed_RNA"/>
</dbReference>
<evidence type="ECO:0000256" key="7">
    <source>
        <dbReference type="ARBA" id="ARBA00022918"/>
    </source>
</evidence>
<protein>
    <recommendedName>
        <fullName evidence="1">RNA-directed DNA polymerase</fullName>
        <ecNumber evidence="1">2.7.7.49</ecNumber>
    </recommendedName>
</protein>
<evidence type="ECO:0000259" key="8">
    <source>
        <dbReference type="PROSITE" id="PS50878"/>
    </source>
</evidence>
<keyword evidence="5" id="KW-0255">Endonuclease</keyword>
<evidence type="ECO:0000256" key="1">
    <source>
        <dbReference type="ARBA" id="ARBA00012493"/>
    </source>
</evidence>
<dbReference type="CDD" id="cd01647">
    <property type="entry name" value="RT_LTR"/>
    <property type="match status" value="1"/>
</dbReference>
<keyword evidence="3" id="KW-0548">Nucleotidyltransferase</keyword>
<evidence type="ECO:0000256" key="2">
    <source>
        <dbReference type="ARBA" id="ARBA00022679"/>
    </source>
</evidence>
<dbReference type="GO" id="GO:0042575">
    <property type="term" value="C:DNA polymerase complex"/>
    <property type="evidence" value="ECO:0007669"/>
    <property type="project" value="UniProtKB-ARBA"/>
</dbReference>
<dbReference type="Gene3D" id="3.30.70.270">
    <property type="match status" value="2"/>
</dbReference>
<dbReference type="InterPro" id="IPR038717">
    <property type="entry name" value="Tc1-like_DDE_dom"/>
</dbReference>
<evidence type="ECO:0000256" key="5">
    <source>
        <dbReference type="ARBA" id="ARBA00022759"/>
    </source>
</evidence>
<feature type="domain" description="Integrase catalytic" evidence="9">
    <location>
        <begin position="645"/>
        <end position="803"/>
    </location>
</feature>
<gene>
    <name evidence="10" type="primary">YI31B</name>
</gene>
<organism evidence="10">
    <name type="scientific">Anoplophora glabripennis</name>
    <name type="common">Asian longhorn beetle</name>
    <name type="synonym">Anoplophora nobilis</name>
    <dbReference type="NCBI Taxonomy" id="217634"/>
    <lineage>
        <taxon>Eukaryota</taxon>
        <taxon>Metazoa</taxon>
        <taxon>Ecdysozoa</taxon>
        <taxon>Arthropoda</taxon>
        <taxon>Hexapoda</taxon>
        <taxon>Insecta</taxon>
        <taxon>Pterygota</taxon>
        <taxon>Neoptera</taxon>
        <taxon>Endopterygota</taxon>
        <taxon>Coleoptera</taxon>
        <taxon>Polyphaga</taxon>
        <taxon>Cucujiformia</taxon>
        <taxon>Chrysomeloidea</taxon>
        <taxon>Cerambycidae</taxon>
        <taxon>Lamiinae</taxon>
        <taxon>Lamiini</taxon>
        <taxon>Anoplophora</taxon>
    </lineage>
</organism>
<dbReference type="SUPFAM" id="SSF53098">
    <property type="entry name" value="Ribonuclease H-like"/>
    <property type="match status" value="1"/>
</dbReference>
<dbReference type="InterPro" id="IPR041373">
    <property type="entry name" value="RT_RNaseH"/>
</dbReference>